<accession>A0A8E2E1X7</accession>
<feature type="region of interest" description="Disordered" evidence="1">
    <location>
        <begin position="94"/>
        <end position="188"/>
    </location>
</feature>
<name>A0A8E2E1X7_9PEZI</name>
<dbReference type="AlphaFoldDB" id="A0A8E2E1X7"/>
<proteinExistence type="predicted"/>
<dbReference type="PANTHER" id="PTHR38645">
    <property type="entry name" value="CHROMOSOME 9, WHOLE GENOME SHOTGUN SEQUENCE"/>
    <property type="match status" value="1"/>
</dbReference>
<gene>
    <name evidence="2" type="ORF">K432DRAFT_361686</name>
</gene>
<evidence type="ECO:0000313" key="2">
    <source>
        <dbReference type="EMBL" id="OCK75671.1"/>
    </source>
</evidence>
<dbReference type="Proteomes" id="UP000250266">
    <property type="component" value="Unassembled WGS sequence"/>
</dbReference>
<feature type="compositionally biased region" description="Polar residues" evidence="1">
    <location>
        <begin position="1"/>
        <end position="18"/>
    </location>
</feature>
<reference evidence="2 3" key="1">
    <citation type="journal article" date="2016" name="Nat. Commun.">
        <title>Ectomycorrhizal ecology is imprinted in the genome of the dominant symbiotic fungus Cenococcum geophilum.</title>
        <authorList>
            <consortium name="DOE Joint Genome Institute"/>
            <person name="Peter M."/>
            <person name="Kohler A."/>
            <person name="Ohm R.A."/>
            <person name="Kuo A."/>
            <person name="Krutzmann J."/>
            <person name="Morin E."/>
            <person name="Arend M."/>
            <person name="Barry K.W."/>
            <person name="Binder M."/>
            <person name="Choi C."/>
            <person name="Clum A."/>
            <person name="Copeland A."/>
            <person name="Grisel N."/>
            <person name="Haridas S."/>
            <person name="Kipfer T."/>
            <person name="LaButti K."/>
            <person name="Lindquist E."/>
            <person name="Lipzen A."/>
            <person name="Maire R."/>
            <person name="Meier B."/>
            <person name="Mihaltcheva S."/>
            <person name="Molinier V."/>
            <person name="Murat C."/>
            <person name="Poggeler S."/>
            <person name="Quandt C.A."/>
            <person name="Sperisen C."/>
            <person name="Tritt A."/>
            <person name="Tisserant E."/>
            <person name="Crous P.W."/>
            <person name="Henrissat B."/>
            <person name="Nehls U."/>
            <person name="Egli S."/>
            <person name="Spatafora J.W."/>
            <person name="Grigoriev I.V."/>
            <person name="Martin F.M."/>
        </authorList>
    </citation>
    <scope>NUCLEOTIDE SEQUENCE [LARGE SCALE GENOMIC DNA]</scope>
    <source>
        <strain evidence="2 3">CBS 459.81</strain>
    </source>
</reference>
<dbReference type="OrthoDB" id="21418at2759"/>
<keyword evidence="3" id="KW-1185">Reference proteome</keyword>
<feature type="region of interest" description="Disordered" evidence="1">
    <location>
        <begin position="1"/>
        <end position="29"/>
    </location>
</feature>
<feature type="compositionally biased region" description="Polar residues" evidence="1">
    <location>
        <begin position="154"/>
        <end position="164"/>
    </location>
</feature>
<evidence type="ECO:0000256" key="1">
    <source>
        <dbReference type="SAM" id="MobiDB-lite"/>
    </source>
</evidence>
<organism evidence="2 3">
    <name type="scientific">Lepidopterella palustris CBS 459.81</name>
    <dbReference type="NCBI Taxonomy" id="1314670"/>
    <lineage>
        <taxon>Eukaryota</taxon>
        <taxon>Fungi</taxon>
        <taxon>Dikarya</taxon>
        <taxon>Ascomycota</taxon>
        <taxon>Pezizomycotina</taxon>
        <taxon>Dothideomycetes</taxon>
        <taxon>Pleosporomycetidae</taxon>
        <taxon>Mytilinidiales</taxon>
        <taxon>Argynnaceae</taxon>
        <taxon>Lepidopterella</taxon>
    </lineage>
</organism>
<dbReference type="EMBL" id="KV745288">
    <property type="protein sequence ID" value="OCK75671.1"/>
    <property type="molecule type" value="Genomic_DNA"/>
</dbReference>
<dbReference type="PANTHER" id="PTHR38645:SF1">
    <property type="entry name" value="YALI0F12243P"/>
    <property type="match status" value="1"/>
</dbReference>
<protein>
    <submittedName>
        <fullName evidence="2">Uncharacterized protein</fullName>
    </submittedName>
</protein>
<sequence>MDSMRTLNTSLPSTSSAPSKRKTTPQPELHQAFRSAALSVTNLYKTAAADQARAHSDGYQEAMEELIGFLDKENLGLGAGEGRRVRQWAMERLEGAIPPHSTSDSDDEPPEEKRARSSSPVMQRKTSLEEPQSSPPPRSVSPIRPESAPPMPSDTATSNNSDNTPPRMDFTFRSSHPYPSNHDNEMDMSDHSVINTAAPTMRVEVIPRRNSSRQFGHNSRNNSRSANLATLGNGAGFKRRLPLNEYFDVSGAWKEGFGGGSKRSRFS</sequence>
<evidence type="ECO:0000313" key="3">
    <source>
        <dbReference type="Proteomes" id="UP000250266"/>
    </source>
</evidence>